<dbReference type="SUPFAM" id="SSF53955">
    <property type="entry name" value="Lysozyme-like"/>
    <property type="match status" value="1"/>
</dbReference>
<comment type="caution">
    <text evidence="4">The sequence shown here is derived from an EMBL/GenBank/DDBJ whole genome shotgun (WGS) entry which is preliminary data.</text>
</comment>
<organism evidence="4 5">
    <name type="scientific">Pelagicoccus albus</name>
    <dbReference type="NCBI Taxonomy" id="415222"/>
    <lineage>
        <taxon>Bacteria</taxon>
        <taxon>Pseudomonadati</taxon>
        <taxon>Verrucomicrobiota</taxon>
        <taxon>Opitutia</taxon>
        <taxon>Puniceicoccales</taxon>
        <taxon>Pelagicoccaceae</taxon>
        <taxon>Pelagicoccus</taxon>
    </lineage>
</organism>
<dbReference type="InterPro" id="IPR023346">
    <property type="entry name" value="Lysozyme-like_dom_sf"/>
</dbReference>
<keyword evidence="5" id="KW-1185">Reference proteome</keyword>
<evidence type="ECO:0000313" key="4">
    <source>
        <dbReference type="EMBL" id="MBC2606692.1"/>
    </source>
</evidence>
<sequence length="346" mass="38557">MFPKLIRIVLVALATSGVSSPLGAQVSEETVEELLRIGQGIWEDYAPPELQEEYRLPTMEEIEEFLRAFESDLEQGNVQQLAAYAPQARIALTALRQFQGGDSLADWLEPRIDYLEAAQMVVSRPPVPKPTPEQPKTPPLAPQYTQSYWLEKMASRPMPEKAKRYMPVFKKAFREKGVPAELAWLSEVESSLNLHARSPVGAYGPFQFMPPTAERFGLKVGSPDERADPRKSATAAATYLSILYKQFQSWPLAIAAYNAGEGRVGRTLEAAKATTFEEIALKLPAETRMYVPKVLATVSARESIDASQLPGLALLPRQHEENSVSILLAQIEQVDQAAKSHWREPR</sequence>
<proteinExistence type="inferred from homology"/>
<reference evidence="4 5" key="1">
    <citation type="submission" date="2020-07" db="EMBL/GenBank/DDBJ databases">
        <authorList>
            <person name="Feng X."/>
        </authorList>
    </citation>
    <scope>NUCLEOTIDE SEQUENCE [LARGE SCALE GENOMIC DNA]</scope>
    <source>
        <strain evidence="4 5">JCM23202</strain>
    </source>
</reference>
<feature type="domain" description="Transglycosylase SLT" evidence="3">
    <location>
        <begin position="168"/>
        <end position="277"/>
    </location>
</feature>
<dbReference type="AlphaFoldDB" id="A0A7X1B710"/>
<dbReference type="PANTHER" id="PTHR37423">
    <property type="entry name" value="SOLUBLE LYTIC MUREIN TRANSGLYCOSYLASE-RELATED"/>
    <property type="match status" value="1"/>
</dbReference>
<accession>A0A7X1B710</accession>
<dbReference type="Proteomes" id="UP000526501">
    <property type="component" value="Unassembled WGS sequence"/>
</dbReference>
<name>A0A7X1B710_9BACT</name>
<evidence type="ECO:0000256" key="2">
    <source>
        <dbReference type="SAM" id="SignalP"/>
    </source>
</evidence>
<evidence type="ECO:0000259" key="3">
    <source>
        <dbReference type="Pfam" id="PF01464"/>
    </source>
</evidence>
<dbReference type="Gene3D" id="1.10.530.10">
    <property type="match status" value="1"/>
</dbReference>
<dbReference type="Pfam" id="PF01464">
    <property type="entry name" value="SLT"/>
    <property type="match status" value="1"/>
</dbReference>
<dbReference type="InterPro" id="IPR008258">
    <property type="entry name" value="Transglycosylase_SLT_dom_1"/>
</dbReference>
<dbReference type="CDD" id="cd16894">
    <property type="entry name" value="MltD-like"/>
    <property type="match status" value="1"/>
</dbReference>
<dbReference type="PANTHER" id="PTHR37423:SF2">
    <property type="entry name" value="MEMBRANE-BOUND LYTIC MUREIN TRANSGLYCOSYLASE C"/>
    <property type="match status" value="1"/>
</dbReference>
<feature type="signal peptide" evidence="2">
    <location>
        <begin position="1"/>
        <end position="24"/>
    </location>
</feature>
<protein>
    <submittedName>
        <fullName evidence="4">Lytic transglycosylase domain-containing protein</fullName>
    </submittedName>
</protein>
<evidence type="ECO:0000256" key="1">
    <source>
        <dbReference type="ARBA" id="ARBA00007734"/>
    </source>
</evidence>
<feature type="chain" id="PRO_5030679119" evidence="2">
    <location>
        <begin position="25"/>
        <end position="346"/>
    </location>
</feature>
<gene>
    <name evidence="4" type="ORF">H5P27_11620</name>
</gene>
<keyword evidence="2" id="KW-0732">Signal</keyword>
<comment type="similarity">
    <text evidence="1">Belongs to the transglycosylase Slt family.</text>
</comment>
<dbReference type="EMBL" id="JACHVC010000012">
    <property type="protein sequence ID" value="MBC2606692.1"/>
    <property type="molecule type" value="Genomic_DNA"/>
</dbReference>
<dbReference type="RefSeq" id="WP_185660559.1">
    <property type="nucleotide sequence ID" value="NZ_CAWPOO010000012.1"/>
</dbReference>
<evidence type="ECO:0000313" key="5">
    <source>
        <dbReference type="Proteomes" id="UP000526501"/>
    </source>
</evidence>